<sequence>MAFIAEAQAPACTGTTVILGGTCNECAARCSATYPLSIGGSLCVSGTGTELCGCCVIIP</sequence>
<comment type="caution">
    <text evidence="1">The sequence shown here is derived from an EMBL/GenBank/DDBJ whole genome shotgun (WGS) entry which is preliminary data.</text>
</comment>
<name>A0AA41V729_PAPNU</name>
<keyword evidence="2" id="KW-1185">Reference proteome</keyword>
<dbReference type="EMBL" id="JAJJMA010147496">
    <property type="protein sequence ID" value="MCL7034607.1"/>
    <property type="molecule type" value="Genomic_DNA"/>
</dbReference>
<protein>
    <submittedName>
        <fullName evidence="1">Uncharacterized protein</fullName>
    </submittedName>
</protein>
<accession>A0AA41V729</accession>
<dbReference type="Proteomes" id="UP001177140">
    <property type="component" value="Unassembled WGS sequence"/>
</dbReference>
<evidence type="ECO:0000313" key="1">
    <source>
        <dbReference type="EMBL" id="MCL7034607.1"/>
    </source>
</evidence>
<reference evidence="1" key="1">
    <citation type="submission" date="2022-03" db="EMBL/GenBank/DDBJ databases">
        <title>A functionally conserved STORR gene fusion in Papaver species that diverged 16.8 million years ago.</title>
        <authorList>
            <person name="Catania T."/>
        </authorList>
    </citation>
    <scope>NUCLEOTIDE SEQUENCE</scope>
    <source>
        <strain evidence="1">S-191538</strain>
    </source>
</reference>
<gene>
    <name evidence="1" type="ORF">MKW94_021991</name>
</gene>
<evidence type="ECO:0000313" key="2">
    <source>
        <dbReference type="Proteomes" id="UP001177140"/>
    </source>
</evidence>
<dbReference type="AlphaFoldDB" id="A0AA41V729"/>
<proteinExistence type="predicted"/>
<organism evidence="1 2">
    <name type="scientific">Papaver nudicaule</name>
    <name type="common">Iceland poppy</name>
    <dbReference type="NCBI Taxonomy" id="74823"/>
    <lineage>
        <taxon>Eukaryota</taxon>
        <taxon>Viridiplantae</taxon>
        <taxon>Streptophyta</taxon>
        <taxon>Embryophyta</taxon>
        <taxon>Tracheophyta</taxon>
        <taxon>Spermatophyta</taxon>
        <taxon>Magnoliopsida</taxon>
        <taxon>Ranunculales</taxon>
        <taxon>Papaveraceae</taxon>
        <taxon>Papaveroideae</taxon>
        <taxon>Papaver</taxon>
    </lineage>
</organism>